<dbReference type="InterPro" id="IPR001240">
    <property type="entry name" value="PRAI_dom"/>
</dbReference>
<evidence type="ECO:0000256" key="3">
    <source>
        <dbReference type="ARBA" id="ARBA00012572"/>
    </source>
</evidence>
<sequence length="194" mass="22048">MKYTENILEVATLEPDYLGFIFYEKSPRYCNGKLPELPKSILKVGVFVNAAMNDILKKIKEYDLQVVQLHGNETPEVCEVLKIINVEVIKVFSVADDFDFEKLPPYESVCDYFLFDTKGENPGGNGTTFNWEILKNYPSKKPFFLSGGIGLEEINKIKQLGFPIHALDVNSKFETEPGLKNTQLLKELQNELSS</sequence>
<comment type="similarity">
    <text evidence="9">Belongs to the TrpF family.</text>
</comment>
<comment type="pathway">
    <text evidence="2 9">Amino-acid biosynthesis; L-tryptophan biosynthesis; L-tryptophan from chorismate: step 3/5.</text>
</comment>
<evidence type="ECO:0000256" key="9">
    <source>
        <dbReference type="HAMAP-Rule" id="MF_00135"/>
    </source>
</evidence>
<protein>
    <recommendedName>
        <fullName evidence="4 9">N-(5'-phosphoribosyl)anthranilate isomerase</fullName>
        <shortName evidence="9">PRAI</shortName>
        <ecNumber evidence="3 9">5.3.1.24</ecNumber>
    </recommendedName>
</protein>
<evidence type="ECO:0000256" key="5">
    <source>
        <dbReference type="ARBA" id="ARBA00022605"/>
    </source>
</evidence>
<evidence type="ECO:0000256" key="7">
    <source>
        <dbReference type="ARBA" id="ARBA00023141"/>
    </source>
</evidence>
<organism evidence="11 12">
    <name type="scientific">Flavobacterium cauense R2A-7</name>
    <dbReference type="NCBI Taxonomy" id="1341154"/>
    <lineage>
        <taxon>Bacteria</taxon>
        <taxon>Pseudomonadati</taxon>
        <taxon>Bacteroidota</taxon>
        <taxon>Flavobacteriia</taxon>
        <taxon>Flavobacteriales</taxon>
        <taxon>Flavobacteriaceae</taxon>
        <taxon>Flavobacterium</taxon>
    </lineage>
</organism>
<dbReference type="SUPFAM" id="SSF51366">
    <property type="entry name" value="Ribulose-phoshate binding barrel"/>
    <property type="match status" value="1"/>
</dbReference>
<proteinExistence type="inferred from homology"/>
<gene>
    <name evidence="9" type="primary">trpF</name>
    <name evidence="11" type="ORF">IP98_00174</name>
</gene>
<comment type="catalytic activity">
    <reaction evidence="1 9">
        <text>N-(5-phospho-beta-D-ribosyl)anthranilate = 1-(2-carboxyphenylamino)-1-deoxy-D-ribulose 5-phosphate</text>
        <dbReference type="Rhea" id="RHEA:21540"/>
        <dbReference type="ChEBI" id="CHEBI:18277"/>
        <dbReference type="ChEBI" id="CHEBI:58613"/>
        <dbReference type="EC" id="5.3.1.24"/>
    </reaction>
</comment>
<accession>V6RYD3</accession>
<evidence type="ECO:0000313" key="11">
    <source>
        <dbReference type="EMBL" id="TWI15184.1"/>
    </source>
</evidence>
<dbReference type="Gene3D" id="3.20.20.70">
    <property type="entry name" value="Aldolase class I"/>
    <property type="match status" value="1"/>
</dbReference>
<keyword evidence="12" id="KW-1185">Reference proteome</keyword>
<dbReference type="UniPathway" id="UPA00035">
    <property type="reaction ID" value="UER00042"/>
</dbReference>
<dbReference type="InterPro" id="IPR044643">
    <property type="entry name" value="TrpF_fam"/>
</dbReference>
<keyword evidence="8 9" id="KW-0413">Isomerase</keyword>
<keyword evidence="5 9" id="KW-0028">Amino-acid biosynthesis</keyword>
<evidence type="ECO:0000313" key="12">
    <source>
        <dbReference type="Proteomes" id="UP000319848"/>
    </source>
</evidence>
<dbReference type="PANTHER" id="PTHR42894">
    <property type="entry name" value="N-(5'-PHOSPHORIBOSYL)ANTHRANILATE ISOMERASE"/>
    <property type="match status" value="1"/>
</dbReference>
<evidence type="ECO:0000256" key="2">
    <source>
        <dbReference type="ARBA" id="ARBA00004664"/>
    </source>
</evidence>
<dbReference type="InterPro" id="IPR013785">
    <property type="entry name" value="Aldolase_TIM"/>
</dbReference>
<dbReference type="EMBL" id="VLKQ01000001">
    <property type="protein sequence ID" value="TWI15184.1"/>
    <property type="molecule type" value="Genomic_DNA"/>
</dbReference>
<evidence type="ECO:0000256" key="8">
    <source>
        <dbReference type="ARBA" id="ARBA00023235"/>
    </source>
</evidence>
<feature type="domain" description="N-(5'phosphoribosyl) anthranilate isomerase (PRAI)" evidence="10">
    <location>
        <begin position="5"/>
        <end position="188"/>
    </location>
</feature>
<dbReference type="InterPro" id="IPR011060">
    <property type="entry name" value="RibuloseP-bd_barrel"/>
</dbReference>
<evidence type="ECO:0000259" key="10">
    <source>
        <dbReference type="Pfam" id="PF00697"/>
    </source>
</evidence>
<evidence type="ECO:0000256" key="1">
    <source>
        <dbReference type="ARBA" id="ARBA00001164"/>
    </source>
</evidence>
<dbReference type="EC" id="5.3.1.24" evidence="3 9"/>
<dbReference type="PANTHER" id="PTHR42894:SF1">
    <property type="entry name" value="N-(5'-PHOSPHORIBOSYL)ANTHRANILATE ISOMERASE"/>
    <property type="match status" value="1"/>
</dbReference>
<dbReference type="AlphaFoldDB" id="V6RYD3"/>
<dbReference type="GO" id="GO:0004640">
    <property type="term" value="F:phosphoribosylanthranilate isomerase activity"/>
    <property type="evidence" value="ECO:0007669"/>
    <property type="project" value="UniProtKB-UniRule"/>
</dbReference>
<dbReference type="STRING" id="1341154.FCR2A7T_25670"/>
<dbReference type="Proteomes" id="UP000319848">
    <property type="component" value="Unassembled WGS sequence"/>
</dbReference>
<evidence type="ECO:0000256" key="6">
    <source>
        <dbReference type="ARBA" id="ARBA00022822"/>
    </source>
</evidence>
<comment type="caution">
    <text evidence="11">The sequence shown here is derived from an EMBL/GenBank/DDBJ whole genome shotgun (WGS) entry which is preliminary data.</text>
</comment>
<dbReference type="CDD" id="cd00405">
    <property type="entry name" value="PRAI"/>
    <property type="match status" value="1"/>
</dbReference>
<dbReference type="Pfam" id="PF00697">
    <property type="entry name" value="PRAI"/>
    <property type="match status" value="1"/>
</dbReference>
<keyword evidence="7 9" id="KW-0057">Aromatic amino acid biosynthesis</keyword>
<dbReference type="GO" id="GO:0000162">
    <property type="term" value="P:L-tryptophan biosynthetic process"/>
    <property type="evidence" value="ECO:0007669"/>
    <property type="project" value="UniProtKB-UniRule"/>
</dbReference>
<dbReference type="HAMAP" id="MF_00135">
    <property type="entry name" value="PRAI"/>
    <property type="match status" value="1"/>
</dbReference>
<name>V6RYD3_9FLAO</name>
<reference evidence="11 12" key="1">
    <citation type="journal article" date="2015" name="Stand. Genomic Sci.">
        <title>Genomic Encyclopedia of Bacterial and Archaeal Type Strains, Phase III: the genomes of soil and plant-associated and newly described type strains.</title>
        <authorList>
            <person name="Whitman W.B."/>
            <person name="Woyke T."/>
            <person name="Klenk H.P."/>
            <person name="Zhou Y."/>
            <person name="Lilburn T.G."/>
            <person name="Beck B.J."/>
            <person name="De Vos P."/>
            <person name="Vandamme P."/>
            <person name="Eisen J.A."/>
            <person name="Garrity G."/>
            <person name="Hugenholtz P."/>
            <person name="Kyrpides N.C."/>
        </authorList>
    </citation>
    <scope>NUCLEOTIDE SEQUENCE [LARGE SCALE GENOMIC DNA]</scope>
    <source>
        <strain evidence="11 12">CGMCC 1.7270</strain>
    </source>
</reference>
<evidence type="ECO:0000256" key="4">
    <source>
        <dbReference type="ARBA" id="ARBA00022272"/>
    </source>
</evidence>
<keyword evidence="6 9" id="KW-0822">Tryptophan biosynthesis</keyword>